<comment type="subunit">
    <text evidence="8">Oligomerizes as a right-handed, spiral filament on DNA at oriC.</text>
</comment>
<dbReference type="GO" id="GO:0005524">
    <property type="term" value="F:ATP binding"/>
    <property type="evidence" value="ECO:0007669"/>
    <property type="project" value="UniProtKB-UniRule"/>
</dbReference>
<evidence type="ECO:0000256" key="4">
    <source>
        <dbReference type="ARBA" id="ARBA00022741"/>
    </source>
</evidence>
<feature type="region of interest" description="Domain IV, binds dsDNA" evidence="8">
    <location>
        <begin position="337"/>
        <end position="458"/>
    </location>
</feature>
<keyword evidence="4 8" id="KW-0547">Nucleotide-binding</keyword>
<feature type="region of interest" description="Domain III, AAA+ region" evidence="8">
    <location>
        <begin position="120"/>
        <end position="336"/>
    </location>
</feature>
<dbReference type="SMART" id="SM00760">
    <property type="entry name" value="Bac_DnaA_C"/>
    <property type="match status" value="1"/>
</dbReference>
<evidence type="ECO:0000259" key="13">
    <source>
        <dbReference type="SMART" id="SM00760"/>
    </source>
</evidence>
<feature type="binding site" evidence="8">
    <location>
        <position position="167"/>
    </location>
    <ligand>
        <name>ATP</name>
        <dbReference type="ChEBI" id="CHEBI:30616"/>
    </ligand>
</feature>
<dbReference type="SMART" id="SM00382">
    <property type="entry name" value="AAA"/>
    <property type="match status" value="1"/>
</dbReference>
<accession>A0A955I9W0</accession>
<dbReference type="Gene3D" id="3.30.300.180">
    <property type="match status" value="1"/>
</dbReference>
<evidence type="ECO:0000313" key="14">
    <source>
        <dbReference type="EMBL" id="MCA9379373.1"/>
    </source>
</evidence>
<dbReference type="InterPro" id="IPR013159">
    <property type="entry name" value="DnaA_C"/>
</dbReference>
<sequence>MAQALDPAQVRKTTHAQTEVKLDSPAQYKTFFSGAELIDISAGKAVIGVPNPFTSDWLRQKHEKLIAATISHVYGEELLLEFIVSPSSNPAAALPLETSPLLAVEEGVPASIHKIVTDAGLNPKYTMQAFVVGDSNRIGHAAASAVINSPGTTYNPLFIYGDTGVGKTHLAQAVGRSIIERSPGKKIVYTSSEGFLNDLVRAIRSGKTAEFRSKYRAIQVLIIDDVQLISKWVSTQAEFFNTFNELYNNSNQIILISDRRPEDIIDLEDRLRSRFQGGMVVDISKPDFELRLAILERKANQSNINLSRTIMEMIAREVTDNIRELEGALQKVGLFNQMKPSGELTLEEVAHIIGSDNRSKRERVKVSDVIKHVASSFGVKIKDIKGPRRTKDVALARQVTMHILREDYGYKLEEIASLLGRSDHTTVMHAVDKIQSLMLTDAGFKEQVRSIMQSLNAA</sequence>
<evidence type="ECO:0000256" key="1">
    <source>
        <dbReference type="ARBA" id="ARBA00006583"/>
    </source>
</evidence>
<dbReference type="InterPro" id="IPR027417">
    <property type="entry name" value="P-loop_NTPase"/>
</dbReference>
<evidence type="ECO:0000256" key="10">
    <source>
        <dbReference type="RuleBase" id="RU000577"/>
    </source>
</evidence>
<dbReference type="SUPFAM" id="SSF52540">
    <property type="entry name" value="P-loop containing nucleoside triphosphate hydrolases"/>
    <property type="match status" value="1"/>
</dbReference>
<dbReference type="HAMAP" id="MF_00377">
    <property type="entry name" value="DnaA_bact"/>
    <property type="match status" value="1"/>
</dbReference>
<evidence type="ECO:0000256" key="3">
    <source>
        <dbReference type="ARBA" id="ARBA00022705"/>
    </source>
</evidence>
<comment type="caution">
    <text evidence="14">The sequence shown here is derived from an EMBL/GenBank/DDBJ whole genome shotgun (WGS) entry which is preliminary data.</text>
</comment>
<keyword evidence="6 8" id="KW-0446">Lipid-binding</keyword>
<evidence type="ECO:0000256" key="7">
    <source>
        <dbReference type="ARBA" id="ARBA00023125"/>
    </source>
</evidence>
<evidence type="ECO:0000256" key="9">
    <source>
        <dbReference type="NCBIfam" id="TIGR00362"/>
    </source>
</evidence>
<dbReference type="EMBL" id="JAGQLI010000160">
    <property type="protein sequence ID" value="MCA9379373.1"/>
    <property type="molecule type" value="Genomic_DNA"/>
</dbReference>
<proteinExistence type="inferred from homology"/>
<dbReference type="PROSITE" id="PS00675">
    <property type="entry name" value="SIGMA54_INTERACT_1"/>
    <property type="match status" value="1"/>
</dbReference>
<dbReference type="GO" id="GO:0006275">
    <property type="term" value="P:regulation of DNA replication"/>
    <property type="evidence" value="ECO:0007669"/>
    <property type="project" value="UniProtKB-UniRule"/>
</dbReference>
<dbReference type="InterPro" id="IPR013317">
    <property type="entry name" value="DnaA_dom"/>
</dbReference>
<evidence type="ECO:0000256" key="6">
    <source>
        <dbReference type="ARBA" id="ARBA00023121"/>
    </source>
</evidence>
<keyword evidence="5 8" id="KW-0067">ATP-binding</keyword>
<dbReference type="InterPro" id="IPR025662">
    <property type="entry name" value="Sigma_54_int_dom_ATP-bd_1"/>
</dbReference>
<dbReference type="PRINTS" id="PR00051">
    <property type="entry name" value="DNAA"/>
</dbReference>
<dbReference type="InterPro" id="IPR001957">
    <property type="entry name" value="Chromosome_initiator_DnaA"/>
</dbReference>
<dbReference type="Gene3D" id="1.10.8.60">
    <property type="match status" value="1"/>
</dbReference>
<comment type="domain">
    <text evidence="8">Domain I is involved in oligomerization and binding regulators, domain II is flexibile and of varying length in different bacteria, domain III forms the AAA+ region, while domain IV binds dsDNA.</text>
</comment>
<dbReference type="InterPro" id="IPR020591">
    <property type="entry name" value="Chromosome_initiator_DnaA-like"/>
</dbReference>
<comment type="caution">
    <text evidence="8">Lacks conserved residue(s) required for the propagation of feature annotation.</text>
</comment>
<reference evidence="14" key="2">
    <citation type="journal article" date="2021" name="Microbiome">
        <title>Successional dynamics and alternative stable states in a saline activated sludge microbial community over 9 years.</title>
        <authorList>
            <person name="Wang Y."/>
            <person name="Ye J."/>
            <person name="Ju F."/>
            <person name="Liu L."/>
            <person name="Boyd J.A."/>
            <person name="Deng Y."/>
            <person name="Parks D.H."/>
            <person name="Jiang X."/>
            <person name="Yin X."/>
            <person name="Woodcroft B.J."/>
            <person name="Tyson G.W."/>
            <person name="Hugenholtz P."/>
            <person name="Polz M.F."/>
            <person name="Zhang T."/>
        </authorList>
    </citation>
    <scope>NUCLEOTIDE SEQUENCE</scope>
    <source>
        <strain evidence="14">HKST-UBA12</strain>
    </source>
</reference>
<comment type="similarity">
    <text evidence="1 8 11">Belongs to the DnaA family.</text>
</comment>
<dbReference type="Pfam" id="PF08299">
    <property type="entry name" value="Bac_DnaA_C"/>
    <property type="match status" value="1"/>
</dbReference>
<evidence type="ECO:0000256" key="5">
    <source>
        <dbReference type="ARBA" id="ARBA00022840"/>
    </source>
</evidence>
<evidence type="ECO:0000256" key="2">
    <source>
        <dbReference type="ARBA" id="ARBA00022490"/>
    </source>
</evidence>
<dbReference type="PANTHER" id="PTHR30050:SF2">
    <property type="entry name" value="CHROMOSOMAL REPLICATION INITIATOR PROTEIN DNAA"/>
    <property type="match status" value="1"/>
</dbReference>
<comment type="function">
    <text evidence="8 10">Plays an essential role in the initiation and regulation of chromosomal replication. ATP-DnaA binds to the origin of replication (oriC) to initiate formation of the DNA replication initiation complex once per cell cycle. Binds the DnaA box (a 9 base pair repeat at the origin) and separates the double-stranded (ds)DNA. Forms a right-handed helical filament on oriC DNA; dsDNA binds to the exterior of the filament while single-stranded (ss)DNA is stabiized in the filament's interior. The ATP-DnaA-oriC complex binds and stabilizes one strand of the AT-rich DNA unwinding element (DUE), permitting loading of DNA polymerase. After initiation quickly degrades to an ADP-DnaA complex that is not apt for DNA replication. Binds acidic phospholipids.</text>
</comment>
<organism evidence="14 15">
    <name type="scientific">Candidatus Dojkabacteria bacterium</name>
    <dbReference type="NCBI Taxonomy" id="2099670"/>
    <lineage>
        <taxon>Bacteria</taxon>
        <taxon>Candidatus Dojkabacteria</taxon>
    </lineage>
</organism>
<evidence type="ECO:0000256" key="8">
    <source>
        <dbReference type="HAMAP-Rule" id="MF_00377"/>
    </source>
</evidence>
<evidence type="ECO:0000313" key="15">
    <source>
        <dbReference type="Proteomes" id="UP000760819"/>
    </source>
</evidence>
<dbReference type="PANTHER" id="PTHR30050">
    <property type="entry name" value="CHROMOSOMAL REPLICATION INITIATOR PROTEIN DNAA"/>
    <property type="match status" value="1"/>
</dbReference>
<keyword evidence="3 8" id="KW-0235">DNA replication</keyword>
<gene>
    <name evidence="8 14" type="primary">dnaA</name>
    <name evidence="14" type="ORF">KC640_03005</name>
</gene>
<dbReference type="AlphaFoldDB" id="A0A955I9W0"/>
<dbReference type="GO" id="GO:0006270">
    <property type="term" value="P:DNA replication initiation"/>
    <property type="evidence" value="ECO:0007669"/>
    <property type="project" value="UniProtKB-UniRule"/>
</dbReference>
<dbReference type="CDD" id="cd00009">
    <property type="entry name" value="AAA"/>
    <property type="match status" value="1"/>
</dbReference>
<dbReference type="GO" id="GO:0005737">
    <property type="term" value="C:cytoplasm"/>
    <property type="evidence" value="ECO:0007669"/>
    <property type="project" value="UniProtKB-SubCell"/>
</dbReference>
<dbReference type="NCBIfam" id="TIGR00362">
    <property type="entry name" value="DnaA"/>
    <property type="match status" value="1"/>
</dbReference>
<feature type="domain" description="AAA+ ATPase" evidence="12">
    <location>
        <begin position="153"/>
        <end position="285"/>
    </location>
</feature>
<dbReference type="GO" id="GO:0005886">
    <property type="term" value="C:plasma membrane"/>
    <property type="evidence" value="ECO:0007669"/>
    <property type="project" value="TreeGrafter"/>
</dbReference>
<dbReference type="Gene3D" id="1.10.1750.10">
    <property type="match status" value="1"/>
</dbReference>
<dbReference type="GO" id="GO:0003688">
    <property type="term" value="F:DNA replication origin binding"/>
    <property type="evidence" value="ECO:0007669"/>
    <property type="project" value="UniProtKB-UniRule"/>
</dbReference>
<dbReference type="Proteomes" id="UP000760819">
    <property type="component" value="Unassembled WGS sequence"/>
</dbReference>
<evidence type="ECO:0000259" key="12">
    <source>
        <dbReference type="SMART" id="SM00382"/>
    </source>
</evidence>
<dbReference type="SUPFAM" id="SSF48295">
    <property type="entry name" value="TrpR-like"/>
    <property type="match status" value="1"/>
</dbReference>
<keyword evidence="2 8" id="KW-0963">Cytoplasm</keyword>
<dbReference type="Gene3D" id="3.40.50.300">
    <property type="entry name" value="P-loop containing nucleotide triphosphate hydrolases"/>
    <property type="match status" value="1"/>
</dbReference>
<comment type="subcellular location">
    <subcellularLocation>
        <location evidence="8">Cytoplasm</location>
    </subcellularLocation>
</comment>
<dbReference type="GO" id="GO:0008289">
    <property type="term" value="F:lipid binding"/>
    <property type="evidence" value="ECO:0007669"/>
    <property type="project" value="UniProtKB-KW"/>
</dbReference>
<feature type="domain" description="Chromosomal replication initiator DnaA C-terminal" evidence="13">
    <location>
        <begin position="365"/>
        <end position="434"/>
    </location>
</feature>
<dbReference type="FunFam" id="3.40.50.300:FF:000668">
    <property type="entry name" value="Chromosomal replication initiator protein DnaA"/>
    <property type="match status" value="1"/>
</dbReference>
<feature type="binding site" evidence="8">
    <location>
        <position position="164"/>
    </location>
    <ligand>
        <name>ATP</name>
        <dbReference type="ChEBI" id="CHEBI:30616"/>
    </ligand>
</feature>
<dbReference type="Pfam" id="PF00308">
    <property type="entry name" value="Bac_DnaA"/>
    <property type="match status" value="1"/>
</dbReference>
<dbReference type="InterPro" id="IPR038454">
    <property type="entry name" value="DnaA_N_sf"/>
</dbReference>
<feature type="binding site" evidence="8">
    <location>
        <position position="168"/>
    </location>
    <ligand>
        <name>ATP</name>
        <dbReference type="ChEBI" id="CHEBI:30616"/>
    </ligand>
</feature>
<feature type="region of interest" description="Domain I, interacts with DnaA modulators" evidence="8">
    <location>
        <begin position="1"/>
        <end position="92"/>
    </location>
</feature>
<name>A0A955I9W0_9BACT</name>
<dbReference type="CDD" id="cd06571">
    <property type="entry name" value="Bac_DnaA_C"/>
    <property type="match status" value="1"/>
</dbReference>
<dbReference type="InterPro" id="IPR003593">
    <property type="entry name" value="AAA+_ATPase"/>
</dbReference>
<evidence type="ECO:0000256" key="11">
    <source>
        <dbReference type="RuleBase" id="RU004227"/>
    </source>
</evidence>
<protein>
    <recommendedName>
        <fullName evidence="8 9">Chromosomal replication initiator protein DnaA</fullName>
    </recommendedName>
</protein>
<reference evidence="14" key="1">
    <citation type="submission" date="2020-04" db="EMBL/GenBank/DDBJ databases">
        <authorList>
            <person name="Zhang T."/>
        </authorList>
    </citation>
    <scope>NUCLEOTIDE SEQUENCE</scope>
    <source>
        <strain evidence="14">HKST-UBA12</strain>
    </source>
</reference>
<keyword evidence="7 8" id="KW-0238">DNA-binding</keyword>
<feature type="binding site" evidence="8">
    <location>
        <position position="166"/>
    </location>
    <ligand>
        <name>ATP</name>
        <dbReference type="ChEBI" id="CHEBI:30616"/>
    </ligand>
</feature>
<dbReference type="InterPro" id="IPR010921">
    <property type="entry name" value="Trp_repressor/repl_initiator"/>
</dbReference>